<dbReference type="AlphaFoldDB" id="A0A7J9L8P4"/>
<keyword evidence="4" id="KW-1185">Reference proteome</keyword>
<dbReference type="InterPro" id="IPR040256">
    <property type="entry name" value="At4g02000-like"/>
</dbReference>
<evidence type="ECO:0000259" key="2">
    <source>
        <dbReference type="Pfam" id="PF14111"/>
    </source>
</evidence>
<dbReference type="InterPro" id="IPR025558">
    <property type="entry name" value="DUF4283"/>
</dbReference>
<feature type="domain" description="DUF4283" evidence="2">
    <location>
        <begin position="71"/>
        <end position="130"/>
    </location>
</feature>
<accession>A0A7J9L8P4</accession>
<feature type="region of interest" description="Disordered" evidence="1">
    <location>
        <begin position="269"/>
        <end position="299"/>
    </location>
</feature>
<dbReference type="OrthoDB" id="999661at2759"/>
<comment type="caution">
    <text evidence="3">The sequence shown here is derived from an EMBL/GenBank/DDBJ whole genome shotgun (WGS) entry which is preliminary data.</text>
</comment>
<dbReference type="EMBL" id="JABFAF010000005">
    <property type="protein sequence ID" value="MBA0855078.1"/>
    <property type="molecule type" value="Genomic_DNA"/>
</dbReference>
<protein>
    <recommendedName>
        <fullName evidence="2">DUF4283 domain-containing protein</fullName>
    </recommendedName>
</protein>
<evidence type="ECO:0000313" key="4">
    <source>
        <dbReference type="Proteomes" id="UP000593576"/>
    </source>
</evidence>
<dbReference type="PANTHER" id="PTHR31286">
    <property type="entry name" value="GLYCINE-RICH CELL WALL STRUCTURAL PROTEIN 1.8-LIKE"/>
    <property type="match status" value="1"/>
</dbReference>
<reference evidence="3 4" key="1">
    <citation type="journal article" date="2019" name="Genome Biol. Evol.">
        <title>Insights into the evolution of the New World diploid cottons (Gossypium, subgenus Houzingenia) based on genome sequencing.</title>
        <authorList>
            <person name="Grover C.E."/>
            <person name="Arick M.A. 2nd"/>
            <person name="Thrash A."/>
            <person name="Conover J.L."/>
            <person name="Sanders W.S."/>
            <person name="Peterson D.G."/>
            <person name="Frelichowski J.E."/>
            <person name="Scheffler J.A."/>
            <person name="Scheffler B.E."/>
            <person name="Wendel J.F."/>
        </authorList>
    </citation>
    <scope>NUCLEOTIDE SEQUENCE [LARGE SCALE GENOMIC DNA]</scope>
    <source>
        <strain evidence="3">1</strain>
        <tissue evidence="3">Leaf</tissue>
    </source>
</reference>
<dbReference type="PANTHER" id="PTHR31286:SF173">
    <property type="entry name" value="DUF4283 DOMAIN-CONTAINING PROTEIN"/>
    <property type="match status" value="1"/>
</dbReference>
<dbReference type="Proteomes" id="UP000593576">
    <property type="component" value="Unassembled WGS sequence"/>
</dbReference>
<evidence type="ECO:0000256" key="1">
    <source>
        <dbReference type="SAM" id="MobiDB-lite"/>
    </source>
</evidence>
<gene>
    <name evidence="3" type="ORF">Goshw_008921</name>
</gene>
<sequence>MELEVDQIEKPTTSWKDKLVGSSPNSGGIDLKAKEDFELLEGDAQKSFINGIPSIEFSNRIQHVLIWGMDNTVILKLLGRNIGFSVLQNQIYNLWKHSLSFHLMDIENGYFLPKFDNKFDCKRFSRKGPLGYMYKHKILVETGGLVGKVTKLDLNIDNRIRGRFTRMAVYVNLNKPLVSHIIINGKIQKVEPWMLVEKKFMIKPKDSPLMGAGITAKKMKSPIFRALTEMKNNPRNHSNDKDDSLANWHNKGNEILSGGIQDTETLHLNIGPSRPKQTIKGSSVRPILSKKQIDSLRAR</sequence>
<evidence type="ECO:0000313" key="3">
    <source>
        <dbReference type="EMBL" id="MBA0855078.1"/>
    </source>
</evidence>
<feature type="non-terminal residue" evidence="3">
    <location>
        <position position="299"/>
    </location>
</feature>
<proteinExistence type="predicted"/>
<dbReference type="Pfam" id="PF14111">
    <property type="entry name" value="DUF4283"/>
    <property type="match status" value="1"/>
</dbReference>
<organism evidence="3 4">
    <name type="scientific">Gossypium schwendimanii</name>
    <name type="common">Cotton</name>
    <dbReference type="NCBI Taxonomy" id="34291"/>
    <lineage>
        <taxon>Eukaryota</taxon>
        <taxon>Viridiplantae</taxon>
        <taxon>Streptophyta</taxon>
        <taxon>Embryophyta</taxon>
        <taxon>Tracheophyta</taxon>
        <taxon>Spermatophyta</taxon>
        <taxon>Magnoliopsida</taxon>
        <taxon>eudicotyledons</taxon>
        <taxon>Gunneridae</taxon>
        <taxon>Pentapetalae</taxon>
        <taxon>rosids</taxon>
        <taxon>malvids</taxon>
        <taxon>Malvales</taxon>
        <taxon>Malvaceae</taxon>
        <taxon>Malvoideae</taxon>
        <taxon>Gossypium</taxon>
    </lineage>
</organism>
<name>A0A7J9L8P4_GOSSC</name>